<dbReference type="EMBL" id="JABCKV010000032">
    <property type="protein sequence ID" value="KAG5645767.1"/>
    <property type="molecule type" value="Genomic_DNA"/>
</dbReference>
<reference evidence="2" key="2">
    <citation type="submission" date="2021-10" db="EMBL/GenBank/DDBJ databases">
        <title>Phylogenomics reveals ancestral predisposition of the termite-cultivated fungus Termitomyces towards a domesticated lifestyle.</title>
        <authorList>
            <person name="Auxier B."/>
            <person name="Grum-Grzhimaylo A."/>
            <person name="Cardenas M.E."/>
            <person name="Lodge J.D."/>
            <person name="Laessoe T."/>
            <person name="Pedersen O."/>
            <person name="Smith M.E."/>
            <person name="Kuyper T.W."/>
            <person name="Franco-Molano E.A."/>
            <person name="Baroni T.J."/>
            <person name="Aanen D.K."/>
        </authorList>
    </citation>
    <scope>NUCLEOTIDE SEQUENCE</scope>
    <source>
        <strain evidence="2">AP01</strain>
        <tissue evidence="2">Mycelium</tissue>
    </source>
</reference>
<feature type="compositionally biased region" description="Polar residues" evidence="1">
    <location>
        <begin position="1"/>
        <end position="18"/>
    </location>
</feature>
<organism evidence="2 3">
    <name type="scientific">Asterophora parasitica</name>
    <dbReference type="NCBI Taxonomy" id="117018"/>
    <lineage>
        <taxon>Eukaryota</taxon>
        <taxon>Fungi</taxon>
        <taxon>Dikarya</taxon>
        <taxon>Basidiomycota</taxon>
        <taxon>Agaricomycotina</taxon>
        <taxon>Agaricomycetes</taxon>
        <taxon>Agaricomycetidae</taxon>
        <taxon>Agaricales</taxon>
        <taxon>Tricholomatineae</taxon>
        <taxon>Lyophyllaceae</taxon>
        <taxon>Asterophora</taxon>
    </lineage>
</organism>
<feature type="region of interest" description="Disordered" evidence="1">
    <location>
        <begin position="84"/>
        <end position="128"/>
    </location>
</feature>
<feature type="compositionally biased region" description="Basic and acidic residues" evidence="1">
    <location>
        <begin position="184"/>
        <end position="196"/>
    </location>
</feature>
<accession>A0A9P7G803</accession>
<feature type="region of interest" description="Disordered" evidence="1">
    <location>
        <begin position="184"/>
        <end position="216"/>
    </location>
</feature>
<keyword evidence="3" id="KW-1185">Reference proteome</keyword>
<protein>
    <submittedName>
        <fullName evidence="2">Uncharacterized protein</fullName>
    </submittedName>
</protein>
<proteinExistence type="predicted"/>
<comment type="caution">
    <text evidence="2">The sequence shown here is derived from an EMBL/GenBank/DDBJ whole genome shotgun (WGS) entry which is preliminary data.</text>
</comment>
<reference evidence="2" key="1">
    <citation type="submission" date="2020-07" db="EMBL/GenBank/DDBJ databases">
        <authorList>
            <person name="Nieuwenhuis M."/>
            <person name="Van De Peppel L.J.J."/>
        </authorList>
    </citation>
    <scope>NUCLEOTIDE SEQUENCE</scope>
    <source>
        <strain evidence="2">AP01</strain>
        <tissue evidence="2">Mycelium</tissue>
    </source>
</reference>
<sequence>MSTNDIPSWAALQTATTSEDSESEVDQLSSEPNLDTITTSRQLPKSRRKRLRDDGENSKNGNKITAFSGVGTNLDITARDIPRASSAAPSIVSEASRTTDTTQQILYSHSTPPTSTASYTRPESQPAGSHFLGVLITTLPSGRPSTKSGLIAPSSGSAAPYASNHDTNAHESILPVPSLALHPEESQDDASTRVHESLPIPDSSLPGPGTLLAAEPPSRPSILQIWALLNRVSSVSHATTLKSTPTAESNANDIGPVLWPTNERSRAQLGNIEEILPDALGSVFDQKVPAERVALIIGPSRPALARPKMRDAGSSSRPAAGQRRSYARQAKDATHNVPRDLYEDEIEDLFGADFGRVNMKSAGVTTVGHDAMSVHTRHLLASRTVMKGAGGHLNVNEGATRPVGIPSHSRAERFVEVLDETFGPGCEYCGDGRKPKKGQVRKAATMDSNTTSKTSREASISSEDEENVGSQFVRLKRPLDDGATALANKRPRTDKFGDDDLVGQSAAEEWVAAMQRLIKGKVTLSKESLRLMDNLLGAIDVLKGGLGADILEV</sequence>
<feature type="region of interest" description="Disordered" evidence="1">
    <location>
        <begin position="432"/>
        <end position="469"/>
    </location>
</feature>
<feature type="compositionally biased region" description="Basic and acidic residues" evidence="1">
    <location>
        <begin position="329"/>
        <end position="339"/>
    </location>
</feature>
<dbReference type="AlphaFoldDB" id="A0A9P7G803"/>
<evidence type="ECO:0000313" key="3">
    <source>
        <dbReference type="Proteomes" id="UP000775547"/>
    </source>
</evidence>
<feature type="compositionally biased region" description="Polar residues" evidence="1">
    <location>
        <begin position="446"/>
        <end position="461"/>
    </location>
</feature>
<evidence type="ECO:0000256" key="1">
    <source>
        <dbReference type="SAM" id="MobiDB-lite"/>
    </source>
</evidence>
<dbReference type="OrthoDB" id="2675777at2759"/>
<feature type="compositionally biased region" description="Polar residues" evidence="1">
    <location>
        <begin position="26"/>
        <end position="43"/>
    </location>
</feature>
<name>A0A9P7G803_9AGAR</name>
<feature type="compositionally biased region" description="Polar residues" evidence="1">
    <location>
        <begin position="58"/>
        <end position="67"/>
    </location>
</feature>
<feature type="region of interest" description="Disordered" evidence="1">
    <location>
        <begin position="1"/>
        <end position="67"/>
    </location>
</feature>
<feature type="compositionally biased region" description="Polar residues" evidence="1">
    <location>
        <begin position="93"/>
        <end position="127"/>
    </location>
</feature>
<feature type="region of interest" description="Disordered" evidence="1">
    <location>
        <begin position="143"/>
        <end position="169"/>
    </location>
</feature>
<evidence type="ECO:0000313" key="2">
    <source>
        <dbReference type="EMBL" id="KAG5645767.1"/>
    </source>
</evidence>
<gene>
    <name evidence="2" type="ORF">DXG03_005304</name>
</gene>
<feature type="compositionally biased region" description="Low complexity" evidence="1">
    <location>
        <begin position="152"/>
        <end position="163"/>
    </location>
</feature>
<feature type="region of interest" description="Disordered" evidence="1">
    <location>
        <begin position="304"/>
        <end position="339"/>
    </location>
</feature>
<dbReference type="Proteomes" id="UP000775547">
    <property type="component" value="Unassembled WGS sequence"/>
</dbReference>